<keyword evidence="3" id="KW-0540">Nuclease</keyword>
<dbReference type="Pfam" id="PF01850">
    <property type="entry name" value="PIN"/>
    <property type="match status" value="1"/>
</dbReference>
<keyword evidence="10" id="KW-1185">Reference proteome</keyword>
<protein>
    <submittedName>
        <fullName evidence="9">Virulence-associated protein</fullName>
    </submittedName>
</protein>
<dbReference type="Proteomes" id="UP000010953">
    <property type="component" value="Unassembled WGS sequence"/>
</dbReference>
<gene>
    <name evidence="9" type="ORF">C943_02680</name>
</gene>
<evidence type="ECO:0000256" key="7">
    <source>
        <dbReference type="ARBA" id="ARBA00038093"/>
    </source>
</evidence>
<proteinExistence type="inferred from homology"/>
<comment type="caution">
    <text evidence="9">The sequence shown here is derived from an EMBL/GenBank/DDBJ whole genome shotgun (WGS) entry which is preliminary data.</text>
</comment>
<sequence>MNLEKAILDTDTLLNFFDDDENTSQAVALYISAHRRLTIAELTIFEILRGLYYRNATKRIEKFDDFLSKCEILPASRESIKISSRIYAELKRKGISIGEVDILIAGIAIQHNLELITNNLGHFRHIEGLQTNNWK</sequence>
<keyword evidence="6" id="KW-0460">Magnesium</keyword>
<evidence type="ECO:0000256" key="4">
    <source>
        <dbReference type="ARBA" id="ARBA00022723"/>
    </source>
</evidence>
<evidence type="ECO:0000256" key="5">
    <source>
        <dbReference type="ARBA" id="ARBA00022801"/>
    </source>
</evidence>
<dbReference type="GO" id="GO:0046872">
    <property type="term" value="F:metal ion binding"/>
    <property type="evidence" value="ECO:0007669"/>
    <property type="project" value="UniProtKB-KW"/>
</dbReference>
<evidence type="ECO:0000256" key="1">
    <source>
        <dbReference type="ARBA" id="ARBA00001946"/>
    </source>
</evidence>
<keyword evidence="5" id="KW-0378">Hydrolase</keyword>
<dbReference type="PANTHER" id="PTHR33653">
    <property type="entry name" value="RIBONUCLEASE VAPC2"/>
    <property type="match status" value="1"/>
</dbReference>
<dbReference type="PANTHER" id="PTHR33653:SF1">
    <property type="entry name" value="RIBONUCLEASE VAPC2"/>
    <property type="match status" value="1"/>
</dbReference>
<dbReference type="EMBL" id="AMZY02000023">
    <property type="protein sequence ID" value="EMS31107.1"/>
    <property type="molecule type" value="Genomic_DNA"/>
</dbReference>
<dbReference type="eggNOG" id="COG1487">
    <property type="taxonomic scope" value="Bacteria"/>
</dbReference>
<dbReference type="SUPFAM" id="SSF88723">
    <property type="entry name" value="PIN domain-like"/>
    <property type="match status" value="1"/>
</dbReference>
<evidence type="ECO:0000256" key="2">
    <source>
        <dbReference type="ARBA" id="ARBA00022649"/>
    </source>
</evidence>
<comment type="cofactor">
    <cofactor evidence="1">
        <name>Mg(2+)</name>
        <dbReference type="ChEBI" id="CHEBI:18420"/>
    </cofactor>
</comment>
<dbReference type="CDD" id="cd18744">
    <property type="entry name" value="PIN_VapC4-5_FitB-like"/>
    <property type="match status" value="1"/>
</dbReference>
<evidence type="ECO:0000313" key="9">
    <source>
        <dbReference type="EMBL" id="EMS31107.1"/>
    </source>
</evidence>
<dbReference type="InParanoid" id="M7XRA8"/>
<organism evidence="9 10">
    <name type="scientific">Mariniradius saccharolyticus AK6</name>
    <dbReference type="NCBI Taxonomy" id="1239962"/>
    <lineage>
        <taxon>Bacteria</taxon>
        <taxon>Pseudomonadati</taxon>
        <taxon>Bacteroidota</taxon>
        <taxon>Cytophagia</taxon>
        <taxon>Cytophagales</taxon>
        <taxon>Cyclobacteriaceae</taxon>
        <taxon>Mariniradius</taxon>
    </lineage>
</organism>
<evidence type="ECO:0000259" key="8">
    <source>
        <dbReference type="Pfam" id="PF01850"/>
    </source>
</evidence>
<accession>M7XRA8</accession>
<dbReference type="Gene3D" id="3.40.50.1010">
    <property type="entry name" value="5'-nuclease"/>
    <property type="match status" value="1"/>
</dbReference>
<dbReference type="GO" id="GO:0016787">
    <property type="term" value="F:hydrolase activity"/>
    <property type="evidence" value="ECO:0007669"/>
    <property type="project" value="UniProtKB-KW"/>
</dbReference>
<keyword evidence="2" id="KW-1277">Toxin-antitoxin system</keyword>
<dbReference type="AlphaFoldDB" id="M7XRA8"/>
<keyword evidence="4" id="KW-0479">Metal-binding</keyword>
<feature type="domain" description="PIN" evidence="8">
    <location>
        <begin position="7"/>
        <end position="126"/>
    </location>
</feature>
<evidence type="ECO:0000256" key="3">
    <source>
        <dbReference type="ARBA" id="ARBA00022722"/>
    </source>
</evidence>
<dbReference type="STRING" id="1239962.C943_02680"/>
<evidence type="ECO:0000313" key="10">
    <source>
        <dbReference type="Proteomes" id="UP000010953"/>
    </source>
</evidence>
<reference evidence="9" key="1">
    <citation type="submission" date="2013-01" db="EMBL/GenBank/DDBJ databases">
        <title>Genome assembly of Mariniradius saccharolyticus AK6.</title>
        <authorList>
            <person name="Vaidya B."/>
            <person name="Khatri I."/>
            <person name="Tanuku N.R.S."/>
            <person name="Subramanian S."/>
            <person name="Pinnaka A."/>
        </authorList>
    </citation>
    <scope>NUCLEOTIDE SEQUENCE [LARGE SCALE GENOMIC DNA]</scope>
    <source>
        <strain evidence="9">AK6</strain>
    </source>
</reference>
<evidence type="ECO:0000256" key="6">
    <source>
        <dbReference type="ARBA" id="ARBA00022842"/>
    </source>
</evidence>
<comment type="similarity">
    <text evidence="7">Belongs to the PINc/VapC protein family.</text>
</comment>
<dbReference type="InterPro" id="IPR002716">
    <property type="entry name" value="PIN_dom"/>
</dbReference>
<dbReference type="GO" id="GO:0004518">
    <property type="term" value="F:nuclease activity"/>
    <property type="evidence" value="ECO:0007669"/>
    <property type="project" value="UniProtKB-KW"/>
</dbReference>
<name>M7XRA8_9BACT</name>
<dbReference type="InterPro" id="IPR050556">
    <property type="entry name" value="Type_II_TA_system_RNase"/>
</dbReference>
<dbReference type="InterPro" id="IPR029060">
    <property type="entry name" value="PIN-like_dom_sf"/>
</dbReference>